<dbReference type="InterPro" id="IPR013216">
    <property type="entry name" value="Methyltransf_11"/>
</dbReference>
<dbReference type="Pfam" id="PF08241">
    <property type="entry name" value="Methyltransf_11"/>
    <property type="match status" value="1"/>
</dbReference>
<keyword evidence="3" id="KW-1185">Reference proteome</keyword>
<feature type="domain" description="Methyltransferase type 11" evidence="1">
    <location>
        <begin position="51"/>
        <end position="152"/>
    </location>
</feature>
<accession>A0AAQ4EWS7</accession>
<evidence type="ECO:0000313" key="2">
    <source>
        <dbReference type="EMBL" id="KAK8779065.1"/>
    </source>
</evidence>
<dbReference type="GO" id="GO:0008757">
    <property type="term" value="F:S-adenosylmethionine-dependent methyltransferase activity"/>
    <property type="evidence" value="ECO:0007669"/>
    <property type="project" value="InterPro"/>
</dbReference>
<dbReference type="SUPFAM" id="SSF53335">
    <property type="entry name" value="S-adenosyl-L-methionine-dependent methyltransferases"/>
    <property type="match status" value="1"/>
</dbReference>
<dbReference type="CDD" id="cd02440">
    <property type="entry name" value="AdoMet_MTases"/>
    <property type="match status" value="1"/>
</dbReference>
<dbReference type="PANTHER" id="PTHR43861:SF1">
    <property type="entry name" value="TRANS-ACONITATE 2-METHYLTRANSFERASE"/>
    <property type="match status" value="1"/>
</dbReference>
<dbReference type="PANTHER" id="PTHR43861">
    <property type="entry name" value="TRANS-ACONITATE 2-METHYLTRANSFERASE-RELATED"/>
    <property type="match status" value="1"/>
</dbReference>
<gene>
    <name evidence="2" type="ORF">V5799_019596</name>
</gene>
<dbReference type="Gene3D" id="3.40.50.150">
    <property type="entry name" value="Vaccinia Virus protein VP39"/>
    <property type="match status" value="1"/>
</dbReference>
<reference evidence="2 3" key="1">
    <citation type="journal article" date="2023" name="Arcadia Sci">
        <title>De novo assembly of a long-read Amblyomma americanum tick genome.</title>
        <authorList>
            <person name="Chou S."/>
            <person name="Poskanzer K.E."/>
            <person name="Rollins M."/>
            <person name="Thuy-Boun P.S."/>
        </authorList>
    </citation>
    <scope>NUCLEOTIDE SEQUENCE [LARGE SCALE GENOMIC DNA]</scope>
    <source>
        <strain evidence="2">F_SG_1</strain>
        <tissue evidence="2">Salivary glands</tissue>
    </source>
</reference>
<comment type="caution">
    <text evidence="2">The sequence shown here is derived from an EMBL/GenBank/DDBJ whole genome shotgun (WGS) entry which is preliminary data.</text>
</comment>
<name>A0AAQ4EWS7_AMBAM</name>
<evidence type="ECO:0000313" key="3">
    <source>
        <dbReference type="Proteomes" id="UP001321473"/>
    </source>
</evidence>
<sequence length="260" mass="29406">MPPITSPSGSLGKERDPQTFLWMGKQSYDNNLKALDSVQFRRPAEVGDQYLDVGCGPGNFVAEALLPRLGHCRRLIATDKAASMVEYAREHYPNPAVVYDVLDIERGDVQSFVGKYGLFDRIYSFMAFHYVNDLERAYRNVFLALKDGGEFMTLSFTGTAITDVWYHLCCTEEWKAFLPNPKKVLYQRFCYSAPIPQTEIADNEGKAVAAAGLELVSCQVYDTYWTMPDIDSWLGESQTNQFWGINSHRASMHGFGLPYT</sequence>
<organism evidence="2 3">
    <name type="scientific">Amblyomma americanum</name>
    <name type="common">Lone star tick</name>
    <dbReference type="NCBI Taxonomy" id="6943"/>
    <lineage>
        <taxon>Eukaryota</taxon>
        <taxon>Metazoa</taxon>
        <taxon>Ecdysozoa</taxon>
        <taxon>Arthropoda</taxon>
        <taxon>Chelicerata</taxon>
        <taxon>Arachnida</taxon>
        <taxon>Acari</taxon>
        <taxon>Parasitiformes</taxon>
        <taxon>Ixodida</taxon>
        <taxon>Ixodoidea</taxon>
        <taxon>Ixodidae</taxon>
        <taxon>Amblyomminae</taxon>
        <taxon>Amblyomma</taxon>
    </lineage>
</organism>
<evidence type="ECO:0000259" key="1">
    <source>
        <dbReference type="Pfam" id="PF08241"/>
    </source>
</evidence>
<dbReference type="EMBL" id="JARKHS020010213">
    <property type="protein sequence ID" value="KAK8779065.1"/>
    <property type="molecule type" value="Genomic_DNA"/>
</dbReference>
<dbReference type="Proteomes" id="UP001321473">
    <property type="component" value="Unassembled WGS sequence"/>
</dbReference>
<protein>
    <recommendedName>
        <fullName evidence="1">Methyltransferase type 11 domain-containing protein</fullName>
    </recommendedName>
</protein>
<dbReference type="AlphaFoldDB" id="A0AAQ4EWS7"/>
<proteinExistence type="predicted"/>
<dbReference type="InterPro" id="IPR029063">
    <property type="entry name" value="SAM-dependent_MTases_sf"/>
</dbReference>